<evidence type="ECO:0000313" key="4">
    <source>
        <dbReference type="EMBL" id="RZC41095.1"/>
    </source>
</evidence>
<organism evidence="4 5">
    <name type="scientific">Asbolus verrucosus</name>
    <name type="common">Desert ironclad beetle</name>
    <dbReference type="NCBI Taxonomy" id="1661398"/>
    <lineage>
        <taxon>Eukaryota</taxon>
        <taxon>Metazoa</taxon>
        <taxon>Ecdysozoa</taxon>
        <taxon>Arthropoda</taxon>
        <taxon>Hexapoda</taxon>
        <taxon>Insecta</taxon>
        <taxon>Pterygota</taxon>
        <taxon>Neoptera</taxon>
        <taxon>Endopterygota</taxon>
        <taxon>Coleoptera</taxon>
        <taxon>Polyphaga</taxon>
        <taxon>Cucujiformia</taxon>
        <taxon>Tenebrionidae</taxon>
        <taxon>Pimeliinae</taxon>
        <taxon>Asbolus</taxon>
    </lineage>
</organism>
<feature type="coiled-coil region" evidence="2">
    <location>
        <begin position="1100"/>
        <end position="1127"/>
    </location>
</feature>
<dbReference type="OrthoDB" id="6766775at2759"/>
<feature type="coiled-coil region" evidence="2">
    <location>
        <begin position="1902"/>
        <end position="1936"/>
    </location>
</feature>
<dbReference type="PANTHER" id="PTHR21694">
    <property type="entry name" value="COILED-COIL DOMAIN-CONTAINING PROTEIN 63"/>
    <property type="match status" value="1"/>
</dbReference>
<evidence type="ECO:0000313" key="5">
    <source>
        <dbReference type="Proteomes" id="UP000292052"/>
    </source>
</evidence>
<feature type="domain" description="ODAD1 central coiled coil region" evidence="3">
    <location>
        <begin position="1143"/>
        <end position="1422"/>
    </location>
</feature>
<comment type="caution">
    <text evidence="4">The sequence shown here is derived from an EMBL/GenBank/DDBJ whole genome shotgun (WGS) entry which is preliminary data.</text>
</comment>
<gene>
    <name evidence="4" type="ORF">BDFB_002579</name>
</gene>
<protein>
    <recommendedName>
        <fullName evidence="3">ODAD1 central coiled coil region domain-containing protein</fullName>
    </recommendedName>
</protein>
<proteinExistence type="predicted"/>
<dbReference type="InterPro" id="IPR051876">
    <property type="entry name" value="ODA-DC/CCD"/>
</dbReference>
<keyword evidence="1 2" id="KW-0175">Coiled coil</keyword>
<feature type="domain" description="ODAD1 central coiled coil region" evidence="3">
    <location>
        <begin position="153"/>
        <end position="431"/>
    </location>
</feature>
<reference evidence="4 5" key="1">
    <citation type="submission" date="2017-03" db="EMBL/GenBank/DDBJ databases">
        <title>Genome of the blue death feigning beetle - Asbolus verrucosus.</title>
        <authorList>
            <person name="Rider S.D."/>
        </authorList>
    </citation>
    <scope>NUCLEOTIDE SEQUENCE [LARGE SCALE GENOMIC DNA]</scope>
    <source>
        <strain evidence="4">Butters</strain>
        <tissue evidence="4">Head and leg muscle</tissue>
    </source>
</reference>
<dbReference type="Pfam" id="PF21773">
    <property type="entry name" value="ODAD1_CC"/>
    <property type="match status" value="4"/>
</dbReference>
<feature type="domain" description="ODAD1 central coiled coil region" evidence="3">
    <location>
        <begin position="1685"/>
        <end position="1964"/>
    </location>
</feature>
<dbReference type="EMBL" id="QDEB01020311">
    <property type="protein sequence ID" value="RZC41095.1"/>
    <property type="molecule type" value="Genomic_DNA"/>
</dbReference>
<feature type="coiled-coil region" evidence="2">
    <location>
        <begin position="902"/>
        <end position="936"/>
    </location>
</feature>
<feature type="coiled-coil region" evidence="2">
    <location>
        <begin position="1360"/>
        <end position="1394"/>
    </location>
</feature>
<dbReference type="InterPro" id="IPR049258">
    <property type="entry name" value="ODAD1_CC"/>
</dbReference>
<evidence type="ECO:0000256" key="2">
    <source>
        <dbReference type="SAM" id="Coils"/>
    </source>
</evidence>
<feature type="coiled-coil region" evidence="2">
    <location>
        <begin position="549"/>
        <end position="576"/>
    </location>
</feature>
<evidence type="ECO:0000259" key="3">
    <source>
        <dbReference type="Pfam" id="PF21773"/>
    </source>
</evidence>
<feature type="domain" description="ODAD1 central coiled coil region" evidence="3">
    <location>
        <begin position="685"/>
        <end position="964"/>
    </location>
</feature>
<sequence length="2094" mass="248280">MPPTTLPMKLVEVLSEEDKYVQHQIQLEKELSSLRQEYNILDKDRLRAQQHGSSKMAKTTKIFNVFKSEHENIRTDLTVAASSSKKREDAKMFDYLNNLVMEYGFYKATVSNEKIFMSELEEQIKVAKRSVVALRKEIITDAQQVERAKIATKTRELLENNLETQIKKFNLVCTKNRKSREEIDHLLWDRRNFMVMWKTIIEKLSFGKKILLDLIEQATIAYDQREDLCNRLQALRIKGHSDLMANIQDMRELKRKHHHLKKLEDFFNTKGQKRLMKDLDSKQKLKRLELKQKLREKLDYYRSMLNDILAFTKESELKVIAQRYCNQEEENFMHFKFINDVMEEMESVSDSLNNLREEIEEQRILQSNLAQNQQNRLKALEKALNKALKETQEAEAELKALNGTISNMMEGVWLMFKTCRCDNDPLLCLLGDNTTIKPYNLMFHLNILEKKIHECMINVGYRDKIQVDKRRIRHNQKVISTDEKIRTDIYSIDKILQANPCVLCVEHEMVTDVIDSLQHVWTRKDVIEKLKSHLEQVDTMYMKKTLTDDEKYMQNQRQLERELTRLRKEFAVLDLDRSRGQYATGSSLLKTKKVIALFTKEHENILNDLCRARNPGRKREDAKIFDNLSHLVDEYNDVDGNVREYKVYIKEIKGEIKNVKKSVHHWQKQQFTDRQYEERVWAAIKTIEALENKLETQMIKFGTICNKNKESRMQIDHLLWERRIFLKQWNKLIDKLTEGKQIMLDLIEQATIAYNQREECCNKLQILRLRAVQDLNTNKQEMNEYKGKQDHFLKLKEFFMVKGQKRIMKDVEMKVREKRIKRRQNLEEKVERYKNMFQDIQTFSKETNIQNIARNFNVEYEANLSKFKYIIEMIREMEVVGDDLARLQLEISEKRILHDNREKQQQNTLEDLEVTLEDTKADAEGARQDLEAVEGTYNNLLQGVATLFKICKCDKDPLLRLLGDNTEVRFYNVNFYLELLESKVQNLLIGAGYKDKILGEKKKDAPYNPIVTVEETKPKIYPIEKIIATTPCSLLEIDFYILTCSFIKTTKVVSLFAKEHENILNNLSRATDPGRKKEDAKLFDKLNQTVDDYSDTQTSVRQYKVHIKEIDEEIRQAKKSVQQLRKRQITDRQFEDRVWEAMKTVEALENKLETQMIKFGTICAKNRRLRLEIDHHLCERKTFLAQWDKFIHKLTEGKQVMLDLIEQATIAFNQREEWCNKLQILRIKSHQDLVVNMQAMREYKRRCDNSFKLEEFFLIKGRKRVMRDLKFQVAEKMKKRQQQLEEKLDYYKTMLTDIQQFTRETKIEDIARKYVTQEELNMSNFKYVIDSIKDMEMIGDNLGVLHLDIEERSILHQNRAKQQKTALRRLETDLEDFKADAQAAENCLKSVDKKFDAMLKGVEKLFTLCRCDKDPILKLLGDHTTVCDYNVSLYLDVLEVTIQRLLITACWDDKISSEKRKHAHEKKIFTAGERNPRIYSIDKIVKITPCSLCVEHDMVTDVIDVLQPVLTRLQACKKLQFRLQQPGGLAPVHNISHSVMPPNKKAPPLTDDEKLKVQLQAEQELVRLQRQYVYLERDRQKYSCGVKLLRLNKVLAITRKEHNNILTDLKVADASARRKENGKIHDHLSSLLNESDSYAYKVAKEKQYMQETDDQIKMVEKEVVKLRSQDITDRRHEERVWAATKTIEALENKLEVQLTKFGCIYGELQIMRKTISGLLWERDVFMKIWKKMINKLTLGKRFMLDLIGQATVAYDQREEWCSKLQTLRIKAHQDFVHHCQEVRELKRRQDDNRKLEEFFSIKGRKRVMRDMERKEAVRRMEQKEKLNARMTNFKQLMEEILEFTQEPRVQVIAKKYYNREAENFMRFTYVNNLIEEMETMTHKLGNLYLDIEEQRAIVDMKNEHQKKKIQDLEMRLQQVQRTYEASEEQVKMKDKNLEKMFEGIDSIFKICRCQNDPILELLGDNKTVNIYNAMLYLELIEKKVHRAMLEVYYRNKILYEKKKITLNQRIIGEEKTKPVIYSLEKIVTSNPCALCFENEMVGDAIDSLQRVLTRSEAKKRLKTLPNSGNLSLRIHNVSNCNLPKSREIVQKRYS</sequence>
<feature type="coiled-coil region" evidence="2">
    <location>
        <begin position="338"/>
        <end position="404"/>
    </location>
</feature>
<dbReference type="STRING" id="1661398.A0A482W7Z9"/>
<dbReference type="Proteomes" id="UP000292052">
    <property type="component" value="Unassembled WGS sequence"/>
</dbReference>
<evidence type="ECO:0000256" key="1">
    <source>
        <dbReference type="ARBA" id="ARBA00023054"/>
    </source>
</evidence>
<name>A0A482W7Z9_ASBVE</name>
<dbReference type="PANTHER" id="PTHR21694:SF18">
    <property type="entry name" value="COILED-COIL DOMAIN-CONTAINING PROTEIN 63"/>
    <property type="match status" value="1"/>
</dbReference>
<accession>A0A482W7Z9</accession>
<keyword evidence="5" id="KW-1185">Reference proteome</keyword>